<feature type="compositionally biased region" description="Low complexity" evidence="1">
    <location>
        <begin position="34"/>
        <end position="48"/>
    </location>
</feature>
<feature type="compositionally biased region" description="Pro residues" evidence="1">
    <location>
        <begin position="23"/>
        <end position="33"/>
    </location>
</feature>
<sequence length="169" mass="17675">TTLPHYIQSTALPRVDPILLSPTSPPASPPQAPQPATSPLTATPLSSPPLVADPATTVVWAGGVNALLSAAELLPPGHPDPSVACSPPAASSPSTQSTEDGGRSRYTLVLAWPQLHKAMLDPAGAEPFARAYAGVPAYAYYDQDREANEVMLDDEHRLEDILVGDAPLR</sequence>
<dbReference type="OrthoDB" id="10634932at2759"/>
<proteinExistence type="predicted"/>
<dbReference type="Gramene" id="TraesCS7D03G0691100.1">
    <property type="protein sequence ID" value="TraesCS7D03G0691100.1.CDS1"/>
    <property type="gene ID" value="TraesCS7D03G0691100"/>
</dbReference>
<feature type="compositionally biased region" description="Polar residues" evidence="1">
    <location>
        <begin position="1"/>
        <end position="11"/>
    </location>
</feature>
<keyword evidence="3" id="KW-1185">Reference proteome</keyword>
<feature type="compositionally biased region" description="Low complexity" evidence="1">
    <location>
        <begin position="80"/>
        <end position="94"/>
    </location>
</feature>
<evidence type="ECO:0000256" key="1">
    <source>
        <dbReference type="SAM" id="MobiDB-lite"/>
    </source>
</evidence>
<dbReference type="Gramene" id="TraesRN7D0100712500.1">
    <property type="protein sequence ID" value="TraesRN7D0100712500.1"/>
    <property type="gene ID" value="TraesRN7D0100712500"/>
</dbReference>
<reference evidence="2" key="2">
    <citation type="submission" date="2018-10" db="UniProtKB">
        <authorList>
            <consortium name="EnsemblPlants"/>
        </authorList>
    </citation>
    <scope>IDENTIFICATION</scope>
</reference>
<evidence type="ECO:0000313" key="2">
    <source>
        <dbReference type="EnsemblPlants" id="TraesCS7D02G291700.2.cds1"/>
    </source>
</evidence>
<dbReference type="Proteomes" id="UP000019116">
    <property type="component" value="Chromosome 7D"/>
</dbReference>
<feature type="region of interest" description="Disordered" evidence="1">
    <location>
        <begin position="73"/>
        <end position="103"/>
    </location>
</feature>
<dbReference type="OMA" id="HQCYVEA"/>
<accession>A0A3B6TSA5</accession>
<protein>
    <submittedName>
        <fullName evidence="2">Uncharacterized protein</fullName>
    </submittedName>
</protein>
<feature type="region of interest" description="Disordered" evidence="1">
    <location>
        <begin position="1"/>
        <end position="48"/>
    </location>
</feature>
<reference evidence="2" key="1">
    <citation type="submission" date="2018-08" db="EMBL/GenBank/DDBJ databases">
        <authorList>
            <person name="Rossello M."/>
        </authorList>
    </citation>
    <scope>NUCLEOTIDE SEQUENCE [LARGE SCALE GENOMIC DNA]</scope>
    <source>
        <strain evidence="2">cv. Chinese Spring</strain>
    </source>
</reference>
<organism evidence="2">
    <name type="scientific">Triticum aestivum</name>
    <name type="common">Wheat</name>
    <dbReference type="NCBI Taxonomy" id="4565"/>
    <lineage>
        <taxon>Eukaryota</taxon>
        <taxon>Viridiplantae</taxon>
        <taxon>Streptophyta</taxon>
        <taxon>Embryophyta</taxon>
        <taxon>Tracheophyta</taxon>
        <taxon>Spermatophyta</taxon>
        <taxon>Magnoliopsida</taxon>
        <taxon>Liliopsida</taxon>
        <taxon>Poales</taxon>
        <taxon>Poaceae</taxon>
        <taxon>BOP clade</taxon>
        <taxon>Pooideae</taxon>
        <taxon>Triticodae</taxon>
        <taxon>Triticeae</taxon>
        <taxon>Triticinae</taxon>
        <taxon>Triticum</taxon>
    </lineage>
</organism>
<evidence type="ECO:0000313" key="3">
    <source>
        <dbReference type="Proteomes" id="UP000019116"/>
    </source>
</evidence>
<dbReference type="EnsemblPlants" id="TraesCS7D02G291700.2">
    <property type="protein sequence ID" value="TraesCS7D02G291700.2.cds1"/>
    <property type="gene ID" value="TraesCS7D02G291700"/>
</dbReference>
<dbReference type="AlphaFoldDB" id="A0A3B6TSA5"/>
<name>A0A3B6TSA5_WHEAT</name>
<dbReference type="PaxDb" id="4565-Traes_7DL_3990D738D.2"/>
<dbReference type="Gramene" id="TraesCS7D02G291700.2">
    <property type="protein sequence ID" value="TraesCS7D02G291700.2.cds1"/>
    <property type="gene ID" value="TraesCS7D02G291700"/>
</dbReference>